<evidence type="ECO:0000313" key="2">
    <source>
        <dbReference type="EMBL" id="KAL0405236.1"/>
    </source>
</evidence>
<protein>
    <submittedName>
        <fullName evidence="2">Uncharacterized protein</fullName>
    </submittedName>
</protein>
<evidence type="ECO:0000256" key="1">
    <source>
        <dbReference type="SAM" id="MobiDB-lite"/>
    </source>
</evidence>
<accession>A0AAW2TNP1</accession>
<reference evidence="2" key="1">
    <citation type="submission" date="2020-06" db="EMBL/GenBank/DDBJ databases">
        <authorList>
            <person name="Li T."/>
            <person name="Hu X."/>
            <person name="Zhang T."/>
            <person name="Song X."/>
            <person name="Zhang H."/>
            <person name="Dai N."/>
            <person name="Sheng W."/>
            <person name="Hou X."/>
            <person name="Wei L."/>
        </authorList>
    </citation>
    <scope>NUCLEOTIDE SEQUENCE</scope>
    <source>
        <strain evidence="2">KEN1</strain>
        <tissue evidence="2">Leaf</tissue>
    </source>
</reference>
<feature type="compositionally biased region" description="Low complexity" evidence="1">
    <location>
        <begin position="39"/>
        <end position="56"/>
    </location>
</feature>
<dbReference type="AlphaFoldDB" id="A0AAW2TNP1"/>
<feature type="compositionally biased region" description="Basic residues" evidence="1">
    <location>
        <begin position="25"/>
        <end position="38"/>
    </location>
</feature>
<gene>
    <name evidence="2" type="ORF">Slati_3837500</name>
</gene>
<reference evidence="2" key="2">
    <citation type="journal article" date="2024" name="Plant">
        <title>Genomic evolution and insights into agronomic trait innovations of Sesamum species.</title>
        <authorList>
            <person name="Miao H."/>
            <person name="Wang L."/>
            <person name="Qu L."/>
            <person name="Liu H."/>
            <person name="Sun Y."/>
            <person name="Le M."/>
            <person name="Wang Q."/>
            <person name="Wei S."/>
            <person name="Zheng Y."/>
            <person name="Lin W."/>
            <person name="Duan Y."/>
            <person name="Cao H."/>
            <person name="Xiong S."/>
            <person name="Wang X."/>
            <person name="Wei L."/>
            <person name="Li C."/>
            <person name="Ma Q."/>
            <person name="Ju M."/>
            <person name="Zhao R."/>
            <person name="Li G."/>
            <person name="Mu C."/>
            <person name="Tian Q."/>
            <person name="Mei H."/>
            <person name="Zhang T."/>
            <person name="Gao T."/>
            <person name="Zhang H."/>
        </authorList>
    </citation>
    <scope>NUCLEOTIDE SEQUENCE</scope>
    <source>
        <strain evidence="2">KEN1</strain>
    </source>
</reference>
<organism evidence="2">
    <name type="scientific">Sesamum latifolium</name>
    <dbReference type="NCBI Taxonomy" id="2727402"/>
    <lineage>
        <taxon>Eukaryota</taxon>
        <taxon>Viridiplantae</taxon>
        <taxon>Streptophyta</taxon>
        <taxon>Embryophyta</taxon>
        <taxon>Tracheophyta</taxon>
        <taxon>Spermatophyta</taxon>
        <taxon>Magnoliopsida</taxon>
        <taxon>eudicotyledons</taxon>
        <taxon>Gunneridae</taxon>
        <taxon>Pentapetalae</taxon>
        <taxon>asterids</taxon>
        <taxon>lamiids</taxon>
        <taxon>Lamiales</taxon>
        <taxon>Pedaliaceae</taxon>
        <taxon>Sesamum</taxon>
    </lineage>
</organism>
<dbReference type="EMBL" id="JACGWN010000014">
    <property type="protein sequence ID" value="KAL0405236.1"/>
    <property type="molecule type" value="Genomic_DNA"/>
</dbReference>
<name>A0AAW2TNP1_9LAMI</name>
<feature type="region of interest" description="Disordered" evidence="1">
    <location>
        <begin position="21"/>
        <end position="74"/>
    </location>
</feature>
<proteinExistence type="predicted"/>
<sequence>MLVQFNAMIKRSRPADMLSEASTFKKGKKARRWKKKSNAKSPVPVSKPVVKVPTVSKGKRKEVPKASKENMPTK</sequence>
<comment type="caution">
    <text evidence="2">The sequence shown here is derived from an EMBL/GenBank/DDBJ whole genome shotgun (WGS) entry which is preliminary data.</text>
</comment>